<dbReference type="Gene3D" id="3.40.50.2020">
    <property type="match status" value="1"/>
</dbReference>
<keyword evidence="3" id="KW-0328">Glycosyltransferase</keyword>
<accession>A0A370DC97</accession>
<dbReference type="GO" id="GO:0016757">
    <property type="term" value="F:glycosyltransferase activity"/>
    <property type="evidence" value="ECO:0007669"/>
    <property type="project" value="UniProtKB-KW"/>
</dbReference>
<feature type="domain" description="Double zinc ribbon" evidence="2">
    <location>
        <begin position="4"/>
        <end position="67"/>
    </location>
</feature>
<sequence>MKKILDFLYPPRCQLCGSDQGLHLSNQLCMACVADLRFNKAACQICAEPLGFESSESGFQSKICGQCTKSPPVFDSCWSAFVYAQPLEWMIQQLKFNAKLNIAPLLSRLMEEGLPPSLYKEMRPDVIIPMPLHNRRLKQRGFNQSHLIIKPIAKKINLPIDLNSCVRVRDTEHQTGKNAHQRTLNIKNAFEFINRNNYQHVLIFDDVVTTGSSISELSKTLKKEGVKRVDVWCLARAEKIN</sequence>
<dbReference type="PANTHER" id="PTHR47505:SF1">
    <property type="entry name" value="DNA UTILIZATION PROTEIN YHGH"/>
    <property type="match status" value="1"/>
</dbReference>
<evidence type="ECO:0000313" key="3">
    <source>
        <dbReference type="EMBL" id="RDH82528.1"/>
    </source>
</evidence>
<dbReference type="Proteomes" id="UP000254266">
    <property type="component" value="Unassembled WGS sequence"/>
</dbReference>
<dbReference type="PANTHER" id="PTHR47505">
    <property type="entry name" value="DNA UTILIZATION PROTEIN YHGH"/>
    <property type="match status" value="1"/>
</dbReference>
<protein>
    <submittedName>
        <fullName evidence="3">Phosphoribosyltransferase</fullName>
    </submittedName>
</protein>
<keyword evidence="4" id="KW-1185">Reference proteome</keyword>
<dbReference type="InterPro" id="IPR029057">
    <property type="entry name" value="PRTase-like"/>
</dbReference>
<name>A0A370DC97_9GAMM</name>
<dbReference type="AlphaFoldDB" id="A0A370DC97"/>
<reference evidence="3 4" key="1">
    <citation type="journal article" date="2018" name="ISME J.">
        <title>Endosymbiont genomes yield clues of tubeworm success.</title>
        <authorList>
            <person name="Li Y."/>
            <person name="Liles M.R."/>
            <person name="Halanych K.M."/>
        </authorList>
    </citation>
    <scope>NUCLEOTIDE SEQUENCE [LARGE SCALE GENOMIC DNA]</scope>
    <source>
        <strain evidence="3">A1464</strain>
    </source>
</reference>
<dbReference type="EMBL" id="QFXC01000011">
    <property type="protein sequence ID" value="RDH82528.1"/>
    <property type="molecule type" value="Genomic_DNA"/>
</dbReference>
<evidence type="ECO:0000313" key="4">
    <source>
        <dbReference type="Proteomes" id="UP000254266"/>
    </source>
</evidence>
<dbReference type="InterPro" id="IPR000836">
    <property type="entry name" value="PRTase_dom"/>
</dbReference>
<organism evidence="3 4">
    <name type="scientific">endosymbiont of Galathealinum brachiosum</name>
    <dbReference type="NCBI Taxonomy" id="2200906"/>
    <lineage>
        <taxon>Bacteria</taxon>
        <taxon>Pseudomonadati</taxon>
        <taxon>Pseudomonadota</taxon>
        <taxon>Gammaproteobacteria</taxon>
        <taxon>sulfur-oxidizing symbionts</taxon>
    </lineage>
</organism>
<dbReference type="CDD" id="cd06223">
    <property type="entry name" value="PRTases_typeI"/>
    <property type="match status" value="1"/>
</dbReference>
<evidence type="ECO:0000259" key="2">
    <source>
        <dbReference type="Pfam" id="PF18912"/>
    </source>
</evidence>
<gene>
    <name evidence="3" type="ORF">DIZ80_09585</name>
</gene>
<dbReference type="InterPro" id="IPR051910">
    <property type="entry name" value="ComF/GntX_DNA_util-trans"/>
</dbReference>
<comment type="similarity">
    <text evidence="1">Belongs to the ComF/GntX family.</text>
</comment>
<comment type="caution">
    <text evidence="3">The sequence shown here is derived from an EMBL/GenBank/DDBJ whole genome shotgun (WGS) entry which is preliminary data.</text>
</comment>
<dbReference type="Pfam" id="PF18912">
    <property type="entry name" value="DZR_2"/>
    <property type="match status" value="1"/>
</dbReference>
<evidence type="ECO:0000256" key="1">
    <source>
        <dbReference type="ARBA" id="ARBA00008007"/>
    </source>
</evidence>
<dbReference type="InterPro" id="IPR044005">
    <property type="entry name" value="DZR_2"/>
</dbReference>
<keyword evidence="3" id="KW-0808">Transferase</keyword>
<proteinExistence type="inferred from homology"/>
<dbReference type="SUPFAM" id="SSF53271">
    <property type="entry name" value="PRTase-like"/>
    <property type="match status" value="1"/>
</dbReference>